<accession>A0ABQ8KPZ2</accession>
<organism evidence="1 2">
    <name type="scientific">Rhodofomes roseus</name>
    <dbReference type="NCBI Taxonomy" id="34475"/>
    <lineage>
        <taxon>Eukaryota</taxon>
        <taxon>Fungi</taxon>
        <taxon>Dikarya</taxon>
        <taxon>Basidiomycota</taxon>
        <taxon>Agaricomycotina</taxon>
        <taxon>Agaricomycetes</taxon>
        <taxon>Polyporales</taxon>
        <taxon>Rhodofomes</taxon>
    </lineage>
</organism>
<evidence type="ECO:0008006" key="3">
    <source>
        <dbReference type="Google" id="ProtNLM"/>
    </source>
</evidence>
<reference evidence="1 2" key="1">
    <citation type="journal article" date="2021" name="Environ. Microbiol.">
        <title>Gene family expansions and transcriptome signatures uncover fungal adaptations to wood decay.</title>
        <authorList>
            <person name="Hage H."/>
            <person name="Miyauchi S."/>
            <person name="Viragh M."/>
            <person name="Drula E."/>
            <person name="Min B."/>
            <person name="Chaduli D."/>
            <person name="Navarro D."/>
            <person name="Favel A."/>
            <person name="Norest M."/>
            <person name="Lesage-Meessen L."/>
            <person name="Balint B."/>
            <person name="Merenyi Z."/>
            <person name="de Eugenio L."/>
            <person name="Morin E."/>
            <person name="Martinez A.T."/>
            <person name="Baldrian P."/>
            <person name="Stursova M."/>
            <person name="Martinez M.J."/>
            <person name="Novotny C."/>
            <person name="Magnuson J.K."/>
            <person name="Spatafora J.W."/>
            <person name="Maurice S."/>
            <person name="Pangilinan J."/>
            <person name="Andreopoulos W."/>
            <person name="LaButti K."/>
            <person name="Hundley H."/>
            <person name="Na H."/>
            <person name="Kuo A."/>
            <person name="Barry K."/>
            <person name="Lipzen A."/>
            <person name="Henrissat B."/>
            <person name="Riley R."/>
            <person name="Ahrendt S."/>
            <person name="Nagy L.G."/>
            <person name="Grigoriev I.V."/>
            <person name="Martin F."/>
            <person name="Rosso M.N."/>
        </authorList>
    </citation>
    <scope>NUCLEOTIDE SEQUENCE [LARGE SCALE GENOMIC DNA]</scope>
    <source>
        <strain evidence="1 2">CIRM-BRFM 1785</strain>
    </source>
</reference>
<name>A0ABQ8KPZ2_9APHY</name>
<gene>
    <name evidence="1" type="ORF">C8Q71DRAFT_746828</name>
</gene>
<dbReference type="SUPFAM" id="SSF52047">
    <property type="entry name" value="RNI-like"/>
    <property type="match status" value="1"/>
</dbReference>
<dbReference type="Gene3D" id="3.80.10.10">
    <property type="entry name" value="Ribonuclease Inhibitor"/>
    <property type="match status" value="1"/>
</dbReference>
<dbReference type="Proteomes" id="UP000814176">
    <property type="component" value="Unassembled WGS sequence"/>
</dbReference>
<sequence>MWEDQLSRYIDELENEAYALSPEERAYFSFRPLALPTALTDRIPTEIYEIVIDSMDAGPMLAAAALVCTAWYPRAMYNLYHAIELRDRTSFTLLSKQYRTSPRVRKWLATTRELYAADRHNQIHDPSPQSKRTERGYFHVFPLTIGHVMYGLQNLTIKNFNSGTMPLTAFAALSRISSLKSLTLAYCMFSNISQLRRIICAFPQLQSLRLGDIFMVQRYAASTAGVDSTHPQSDVRLQNLAIGLNDTGASGTVIDWMLASGICTSLRRLSVWSVDPDGYVMEHVDRLLAATGPSITEYFEDLPLNHVNGNLIHNTALRSLDFRLPNTNLRGEPLLVLYSRTTESLRSVLSSVRGGQLNHIRIKAETPLYTYTLEDLSDVPDKLYMRSLHKVMAESYFDVLKDIRVEIMLLGMHGWDEADIDNMTRGCGDVLRGLFQPWIDRGIVNFSCRAAVSV</sequence>
<dbReference type="GeneID" id="72003820"/>
<protein>
    <recommendedName>
        <fullName evidence="3">F-box domain-containing protein</fullName>
    </recommendedName>
</protein>
<dbReference type="InterPro" id="IPR032675">
    <property type="entry name" value="LRR_dom_sf"/>
</dbReference>
<dbReference type="RefSeq" id="XP_047781944.1">
    <property type="nucleotide sequence ID" value="XM_047923088.1"/>
</dbReference>
<evidence type="ECO:0000313" key="2">
    <source>
        <dbReference type="Proteomes" id="UP000814176"/>
    </source>
</evidence>
<keyword evidence="2" id="KW-1185">Reference proteome</keyword>
<comment type="caution">
    <text evidence="1">The sequence shown here is derived from an EMBL/GenBank/DDBJ whole genome shotgun (WGS) entry which is preliminary data.</text>
</comment>
<proteinExistence type="predicted"/>
<dbReference type="EMBL" id="JADCUA010000005">
    <property type="protein sequence ID" value="KAH9840294.1"/>
    <property type="molecule type" value="Genomic_DNA"/>
</dbReference>
<evidence type="ECO:0000313" key="1">
    <source>
        <dbReference type="EMBL" id="KAH9840294.1"/>
    </source>
</evidence>